<evidence type="ECO:0000313" key="6">
    <source>
        <dbReference type="Proteomes" id="UP000475862"/>
    </source>
</evidence>
<evidence type="ECO:0000256" key="1">
    <source>
        <dbReference type="ARBA" id="ARBA00022578"/>
    </source>
</evidence>
<organism evidence="5 6">
    <name type="scientific">Aphis glycines</name>
    <name type="common">Soybean aphid</name>
    <dbReference type="NCBI Taxonomy" id="307491"/>
    <lineage>
        <taxon>Eukaryota</taxon>
        <taxon>Metazoa</taxon>
        <taxon>Ecdysozoa</taxon>
        <taxon>Arthropoda</taxon>
        <taxon>Hexapoda</taxon>
        <taxon>Insecta</taxon>
        <taxon>Pterygota</taxon>
        <taxon>Neoptera</taxon>
        <taxon>Paraneoptera</taxon>
        <taxon>Hemiptera</taxon>
        <taxon>Sternorrhyncha</taxon>
        <taxon>Aphidomorpha</taxon>
        <taxon>Aphidoidea</taxon>
        <taxon>Aphididae</taxon>
        <taxon>Aphidini</taxon>
        <taxon>Aphis</taxon>
        <taxon>Aphis</taxon>
    </lineage>
</organism>
<evidence type="ECO:0000313" key="5">
    <source>
        <dbReference type="EMBL" id="KAE9534541.1"/>
    </source>
</evidence>
<gene>
    <name evidence="5" type="ORF">AGLY_008631</name>
</gene>
<name>A0A6G0TKR2_APHGL</name>
<dbReference type="GO" id="GO:0006313">
    <property type="term" value="P:DNA transposition"/>
    <property type="evidence" value="ECO:0007669"/>
    <property type="project" value="InterPro"/>
</dbReference>
<evidence type="ECO:0000256" key="2">
    <source>
        <dbReference type="ARBA" id="ARBA00023125"/>
    </source>
</evidence>
<accession>A0A6G0TKR2</accession>
<dbReference type="OrthoDB" id="6577365at2759"/>
<dbReference type="PROSITE" id="PS01007">
    <property type="entry name" value="TRANSPOSASE_MUTATOR"/>
    <property type="match status" value="1"/>
</dbReference>
<keyword evidence="1" id="KW-0815">Transposition</keyword>
<reference evidence="5 6" key="1">
    <citation type="submission" date="2019-08" db="EMBL/GenBank/DDBJ databases">
        <title>The genome of the soybean aphid Biotype 1, its phylome, world population structure and adaptation to the North American continent.</title>
        <authorList>
            <person name="Giordano R."/>
            <person name="Donthu R.K."/>
            <person name="Hernandez A.G."/>
            <person name="Wright C.L."/>
            <person name="Zimin A.V."/>
        </authorList>
    </citation>
    <scope>NUCLEOTIDE SEQUENCE [LARGE SCALE GENOMIC DNA]</scope>
    <source>
        <tissue evidence="5">Whole aphids</tissue>
    </source>
</reference>
<proteinExistence type="predicted"/>
<evidence type="ECO:0000259" key="4">
    <source>
        <dbReference type="Pfam" id="PF10551"/>
    </source>
</evidence>
<evidence type="ECO:0000256" key="3">
    <source>
        <dbReference type="ARBA" id="ARBA00023172"/>
    </source>
</evidence>
<sequence length="508" mass="60060">MFNTSEGAENYTFLQAAERMRQIRKSVFPPTPKNLQHFNNLLQMDSNKHFTMSFQKQPNLYIPTLIYWVTYPRFYQGSIIVDGLFVGVQFCNKHHIETIQNELHNVTISGCDGTFKTVPKTLDDDCYQLFTFQVIHRNTSFPMVYAILTGKTEEIYVGLFKYARNVLPLRYDKLTIITDFELGLINAIRLVFPESSHQGCYFHYCQSILRHLRSKESRMYNLAKANPIAARIFRMVLALPYLPPNLNNNRIPSMLDGFNSIIMYIVQHTEITEYFHDFMYQYVFGYWFVRMRPKAFTVFDKDIRTNNYLESYHAALLRFIKPRPKILGIHGLLVYVYVHICQIRFLENQYNLEFKQVSQNLNIRSCNSSRGRIRNRNTSEIKRFMQDLIEDDAPDRILTFLRRAGHQRSNKQKNFSEKKGITKCIPGKHDIFEEQRRQTNNILKSKKRLYEKRKIEVIEKNRCSAKKFFKESGSIKAGFKPQTRILSDELGKSNHRREANSVPFQRIF</sequence>
<keyword evidence="6" id="KW-1185">Reference proteome</keyword>
<dbReference type="Proteomes" id="UP000475862">
    <property type="component" value="Unassembled WGS sequence"/>
</dbReference>
<dbReference type="GO" id="GO:0003677">
    <property type="term" value="F:DNA binding"/>
    <property type="evidence" value="ECO:0007669"/>
    <property type="project" value="UniProtKB-KW"/>
</dbReference>
<protein>
    <recommendedName>
        <fullName evidence="4">MULE transposase domain-containing protein</fullName>
    </recommendedName>
</protein>
<feature type="domain" description="MULE transposase" evidence="4">
    <location>
        <begin position="111"/>
        <end position="206"/>
    </location>
</feature>
<keyword evidence="3" id="KW-0233">DNA recombination</keyword>
<dbReference type="AlphaFoldDB" id="A0A6G0TKR2"/>
<comment type="caution">
    <text evidence="5">The sequence shown here is derived from an EMBL/GenBank/DDBJ whole genome shotgun (WGS) entry which is preliminary data.</text>
</comment>
<dbReference type="Pfam" id="PF10551">
    <property type="entry name" value="MULE"/>
    <property type="match status" value="1"/>
</dbReference>
<dbReference type="InterPro" id="IPR018289">
    <property type="entry name" value="MULE_transposase_dom"/>
</dbReference>
<dbReference type="InterPro" id="IPR001207">
    <property type="entry name" value="Transposase_mutator"/>
</dbReference>
<keyword evidence="2" id="KW-0238">DNA-binding</keyword>
<dbReference type="EMBL" id="VYZN01000028">
    <property type="protein sequence ID" value="KAE9534541.1"/>
    <property type="molecule type" value="Genomic_DNA"/>
</dbReference>
<dbReference type="GO" id="GO:0004803">
    <property type="term" value="F:transposase activity"/>
    <property type="evidence" value="ECO:0007669"/>
    <property type="project" value="InterPro"/>
</dbReference>